<sequence>MFIVSVQDHEEKRGIQLHVFSDVWQSSLCHSHLCLCDCWFCGRGHHWSSDRGLATESGLLRGAGIGATSGAVFSIEVVESSLELWNSRESGIWRILYLDIISSLLSGRPVRKRLEQQCRVQSRMSALSFHFMESADFFEIGGGVGGLSIDAVEKLPKVKIAAEDNVDAAGYKICYSVCLQDFQTREMVRKLPNCQHMFHLPCN</sequence>
<dbReference type="Proteomes" id="UP000012960">
    <property type="component" value="Unplaced"/>
</dbReference>
<evidence type="ECO:0000256" key="1">
    <source>
        <dbReference type="ARBA" id="ARBA00004370"/>
    </source>
</evidence>
<dbReference type="OMA" id="HFMESAD"/>
<proteinExistence type="predicted"/>
<evidence type="ECO:0000256" key="5">
    <source>
        <dbReference type="ARBA" id="ARBA00023136"/>
    </source>
</evidence>
<dbReference type="Pfam" id="PF17123">
    <property type="entry name" value="zf-RING_11"/>
    <property type="match status" value="1"/>
</dbReference>
<evidence type="ECO:0000313" key="7">
    <source>
        <dbReference type="EMBL" id="CAG1838678.1"/>
    </source>
</evidence>
<dbReference type="SUPFAM" id="SSF57850">
    <property type="entry name" value="RING/U-box"/>
    <property type="match status" value="1"/>
</dbReference>
<dbReference type="InterPro" id="IPR001841">
    <property type="entry name" value="Znf_RING"/>
</dbReference>
<organism evidence="8 9">
    <name type="scientific">Musa acuminata subsp. malaccensis</name>
    <name type="common">Wild banana</name>
    <name type="synonym">Musa malaccensis</name>
    <dbReference type="NCBI Taxonomy" id="214687"/>
    <lineage>
        <taxon>Eukaryota</taxon>
        <taxon>Viridiplantae</taxon>
        <taxon>Streptophyta</taxon>
        <taxon>Embryophyta</taxon>
        <taxon>Tracheophyta</taxon>
        <taxon>Spermatophyta</taxon>
        <taxon>Magnoliopsida</taxon>
        <taxon>Liliopsida</taxon>
        <taxon>Zingiberales</taxon>
        <taxon>Musaceae</taxon>
        <taxon>Musa</taxon>
    </lineage>
</organism>
<keyword evidence="2" id="KW-0479">Metal-binding</keyword>
<dbReference type="Gene3D" id="3.30.40.10">
    <property type="entry name" value="Zinc/RING finger domain, C3HC4 (zinc finger)"/>
    <property type="match status" value="1"/>
</dbReference>
<keyword evidence="9" id="KW-1185">Reference proteome</keyword>
<reference evidence="8" key="2">
    <citation type="submission" date="2021-05" db="UniProtKB">
        <authorList>
            <consortium name="EnsemblPlants"/>
        </authorList>
    </citation>
    <scope>IDENTIFICATION</scope>
    <source>
        <strain evidence="8">subsp. malaccensis</strain>
    </source>
</reference>
<evidence type="ECO:0000313" key="8">
    <source>
        <dbReference type="EnsemblPlants" id="Ma05_p19000.1"/>
    </source>
</evidence>
<name>A0A804J641_MUSAM</name>
<dbReference type="InterPro" id="IPR013083">
    <property type="entry name" value="Znf_RING/FYVE/PHD"/>
</dbReference>
<evidence type="ECO:0000256" key="4">
    <source>
        <dbReference type="ARBA" id="ARBA00022833"/>
    </source>
</evidence>
<evidence type="ECO:0000256" key="2">
    <source>
        <dbReference type="ARBA" id="ARBA00022723"/>
    </source>
</evidence>
<dbReference type="InParanoid" id="A0A804J641"/>
<dbReference type="GO" id="GO:0008270">
    <property type="term" value="F:zinc ion binding"/>
    <property type="evidence" value="ECO:0007669"/>
    <property type="project" value="UniProtKB-KW"/>
</dbReference>
<gene>
    <name evidence="7" type="ORF">GSMUA_268550.1</name>
</gene>
<reference evidence="7" key="1">
    <citation type="submission" date="2021-03" db="EMBL/GenBank/DDBJ databases">
        <authorList>
            <consortium name="Genoscope - CEA"/>
            <person name="William W."/>
        </authorList>
    </citation>
    <scope>NUCLEOTIDE SEQUENCE</scope>
    <source>
        <strain evidence="7">Doubled-haploid Pahang</strain>
    </source>
</reference>
<evidence type="ECO:0000313" key="9">
    <source>
        <dbReference type="Proteomes" id="UP000012960"/>
    </source>
</evidence>
<dbReference type="AlphaFoldDB" id="A0A804J641"/>
<comment type="subcellular location">
    <subcellularLocation>
        <location evidence="1">Membrane</location>
    </subcellularLocation>
</comment>
<dbReference type="GO" id="GO:0016020">
    <property type="term" value="C:membrane"/>
    <property type="evidence" value="ECO:0007669"/>
    <property type="project" value="UniProtKB-SubCell"/>
</dbReference>
<keyword evidence="3" id="KW-0863">Zinc-finger</keyword>
<dbReference type="PANTHER" id="PTHR46151">
    <property type="entry name" value="NEP1-INTERACTING PROTEIN-LIKE 2"/>
    <property type="match status" value="1"/>
</dbReference>
<dbReference type="PANTHER" id="PTHR46151:SF7">
    <property type="entry name" value="NEP1-INTERACTING PROTEIN 1"/>
    <property type="match status" value="1"/>
</dbReference>
<dbReference type="EMBL" id="HG996470">
    <property type="protein sequence ID" value="CAG1838678.1"/>
    <property type="molecule type" value="Genomic_DNA"/>
</dbReference>
<feature type="domain" description="RING-type" evidence="6">
    <location>
        <begin position="176"/>
        <end position="202"/>
    </location>
</feature>
<evidence type="ECO:0000259" key="6">
    <source>
        <dbReference type="Pfam" id="PF17123"/>
    </source>
</evidence>
<keyword evidence="4" id="KW-0862">Zinc</keyword>
<dbReference type="EnsemblPlants" id="Ma05_t19000.1">
    <property type="protein sequence ID" value="Ma05_p19000.1"/>
    <property type="gene ID" value="Ma05_g19000"/>
</dbReference>
<accession>A0A804J641</accession>
<evidence type="ECO:0000256" key="3">
    <source>
        <dbReference type="ARBA" id="ARBA00022771"/>
    </source>
</evidence>
<protein>
    <submittedName>
        <fullName evidence="7">(wild Malaysian banana) hypothetical protein</fullName>
    </submittedName>
</protein>
<keyword evidence="5" id="KW-0472">Membrane</keyword>
<dbReference type="Gramene" id="Ma05_t19000.1">
    <property type="protein sequence ID" value="Ma05_p19000.1"/>
    <property type="gene ID" value="Ma05_g19000"/>
</dbReference>